<dbReference type="Proteomes" id="UP001500552">
    <property type="component" value="Unassembled WGS sequence"/>
</dbReference>
<organism evidence="2 3">
    <name type="scientific">Pontibacter saemangeumensis</name>
    <dbReference type="NCBI Taxonomy" id="1084525"/>
    <lineage>
        <taxon>Bacteria</taxon>
        <taxon>Pseudomonadati</taxon>
        <taxon>Bacteroidota</taxon>
        <taxon>Cytophagia</taxon>
        <taxon>Cytophagales</taxon>
        <taxon>Hymenobacteraceae</taxon>
        <taxon>Pontibacter</taxon>
    </lineage>
</organism>
<dbReference type="EMBL" id="BAABHC010000014">
    <property type="protein sequence ID" value="GAA4433725.1"/>
    <property type="molecule type" value="Genomic_DNA"/>
</dbReference>
<name>A0ABP8LS95_9BACT</name>
<protein>
    <submittedName>
        <fullName evidence="2">Uncharacterized protein</fullName>
    </submittedName>
</protein>
<feature type="region of interest" description="Disordered" evidence="1">
    <location>
        <begin position="1"/>
        <end position="61"/>
    </location>
</feature>
<gene>
    <name evidence="2" type="ORF">GCM10023188_23650</name>
</gene>
<comment type="caution">
    <text evidence="2">The sequence shown here is derived from an EMBL/GenBank/DDBJ whole genome shotgun (WGS) entry which is preliminary data.</text>
</comment>
<evidence type="ECO:0000313" key="3">
    <source>
        <dbReference type="Proteomes" id="UP001500552"/>
    </source>
</evidence>
<keyword evidence="3" id="KW-1185">Reference proteome</keyword>
<dbReference type="RefSeq" id="WP_345159275.1">
    <property type="nucleotide sequence ID" value="NZ_BAABHC010000014.1"/>
</dbReference>
<accession>A0ABP8LS95</accession>
<proteinExistence type="predicted"/>
<reference evidence="3" key="1">
    <citation type="journal article" date="2019" name="Int. J. Syst. Evol. Microbiol.">
        <title>The Global Catalogue of Microorganisms (GCM) 10K type strain sequencing project: providing services to taxonomists for standard genome sequencing and annotation.</title>
        <authorList>
            <consortium name="The Broad Institute Genomics Platform"/>
            <consortium name="The Broad Institute Genome Sequencing Center for Infectious Disease"/>
            <person name="Wu L."/>
            <person name="Ma J."/>
        </authorList>
    </citation>
    <scope>NUCLEOTIDE SEQUENCE [LARGE SCALE GENOMIC DNA]</scope>
    <source>
        <strain evidence="3">JCM 17926</strain>
    </source>
</reference>
<evidence type="ECO:0000313" key="2">
    <source>
        <dbReference type="EMBL" id="GAA4433725.1"/>
    </source>
</evidence>
<evidence type="ECO:0000256" key="1">
    <source>
        <dbReference type="SAM" id="MobiDB-lite"/>
    </source>
</evidence>
<sequence length="61" mass="6883">MSTDKENQKKNSELTDKSKGDKSDTGNSLERDVTNTPMPKDKTPQARTDNAQDKETKKNKK</sequence>